<accession>A0A2H3CK82</accession>
<keyword evidence="3" id="KW-1185">Reference proteome</keyword>
<feature type="region of interest" description="Disordered" evidence="1">
    <location>
        <begin position="1"/>
        <end position="29"/>
    </location>
</feature>
<dbReference type="Proteomes" id="UP000217790">
    <property type="component" value="Unassembled WGS sequence"/>
</dbReference>
<dbReference type="AlphaFoldDB" id="A0A2H3CK82"/>
<evidence type="ECO:0000256" key="1">
    <source>
        <dbReference type="SAM" id="MobiDB-lite"/>
    </source>
</evidence>
<reference evidence="3" key="1">
    <citation type="journal article" date="2017" name="Nat. Ecol. Evol.">
        <title>Genome expansion and lineage-specific genetic innovations in the forest pathogenic fungi Armillaria.</title>
        <authorList>
            <person name="Sipos G."/>
            <person name="Prasanna A.N."/>
            <person name="Walter M.C."/>
            <person name="O'Connor E."/>
            <person name="Balint B."/>
            <person name="Krizsan K."/>
            <person name="Kiss B."/>
            <person name="Hess J."/>
            <person name="Varga T."/>
            <person name="Slot J."/>
            <person name="Riley R."/>
            <person name="Boka B."/>
            <person name="Rigling D."/>
            <person name="Barry K."/>
            <person name="Lee J."/>
            <person name="Mihaltcheva S."/>
            <person name="LaButti K."/>
            <person name="Lipzen A."/>
            <person name="Waldron R."/>
            <person name="Moloney N.M."/>
            <person name="Sperisen C."/>
            <person name="Kredics L."/>
            <person name="Vagvoelgyi C."/>
            <person name="Patrignani A."/>
            <person name="Fitzpatrick D."/>
            <person name="Nagy I."/>
            <person name="Doyle S."/>
            <person name="Anderson J.B."/>
            <person name="Grigoriev I.V."/>
            <person name="Gueldener U."/>
            <person name="Muensterkoetter M."/>
            <person name="Nagy L.G."/>
        </authorList>
    </citation>
    <scope>NUCLEOTIDE SEQUENCE [LARGE SCALE GENOMIC DNA]</scope>
    <source>
        <strain evidence="3">Ar21-2</strain>
    </source>
</reference>
<proteinExistence type="predicted"/>
<organism evidence="2 3">
    <name type="scientific">Armillaria gallica</name>
    <name type="common">Bulbous honey fungus</name>
    <name type="synonym">Armillaria bulbosa</name>
    <dbReference type="NCBI Taxonomy" id="47427"/>
    <lineage>
        <taxon>Eukaryota</taxon>
        <taxon>Fungi</taxon>
        <taxon>Dikarya</taxon>
        <taxon>Basidiomycota</taxon>
        <taxon>Agaricomycotina</taxon>
        <taxon>Agaricomycetes</taxon>
        <taxon>Agaricomycetidae</taxon>
        <taxon>Agaricales</taxon>
        <taxon>Marasmiineae</taxon>
        <taxon>Physalacriaceae</taxon>
        <taxon>Armillaria</taxon>
    </lineage>
</organism>
<evidence type="ECO:0000313" key="2">
    <source>
        <dbReference type="EMBL" id="PBK81764.1"/>
    </source>
</evidence>
<evidence type="ECO:0000313" key="3">
    <source>
        <dbReference type="Proteomes" id="UP000217790"/>
    </source>
</evidence>
<feature type="compositionally biased region" description="Polar residues" evidence="1">
    <location>
        <begin position="7"/>
        <end position="29"/>
    </location>
</feature>
<dbReference type="InParanoid" id="A0A2H3CK82"/>
<name>A0A2H3CK82_ARMGA</name>
<dbReference type="EMBL" id="KZ293725">
    <property type="protein sequence ID" value="PBK81764.1"/>
    <property type="molecule type" value="Genomic_DNA"/>
</dbReference>
<protein>
    <submittedName>
        <fullName evidence="2">Uncharacterized protein</fullName>
    </submittedName>
</protein>
<gene>
    <name evidence="2" type="ORF">ARMGADRAFT_774249</name>
</gene>
<sequence>MHWSRCKSATATWQGTSSGRPLSSPNIATTRAPNVNRFFVLHGRPDRLLEKTSPVPQAVSGFTNVQCTTRADTLTGTARFTTSPSWLRSTHYGQTADSIFATTITRWPWTYNPKSPAPLDPITMCSSVRRKLTRRPLLILLESTTLRPSISSTCRGTPCLSSWDFTTLDVASENSHTH</sequence>